<accession>A0ACB9P6T9</accession>
<evidence type="ECO:0000313" key="1">
    <source>
        <dbReference type="EMBL" id="KAI4343669.1"/>
    </source>
</evidence>
<keyword evidence="2" id="KW-1185">Reference proteome</keyword>
<protein>
    <submittedName>
        <fullName evidence="1">Uncharacterized protein</fullName>
    </submittedName>
</protein>
<dbReference type="Proteomes" id="UP000828941">
    <property type="component" value="Chromosome 5"/>
</dbReference>
<gene>
    <name evidence="1" type="ORF">L6164_010990</name>
</gene>
<sequence>MACLTPPTFMTFTTLPLSPFFSFCPYLCCSSKLSKSWLHHQNHWYKFKARVFSNNRFLRYRIPFFLRHFRRLWNGDSIDSSRTKEE</sequence>
<proteinExistence type="predicted"/>
<name>A0ACB9P6T9_BAUVA</name>
<reference evidence="1 2" key="1">
    <citation type="journal article" date="2022" name="DNA Res.">
        <title>Chromosomal-level genome assembly of the orchid tree Bauhinia variegata (Leguminosae; Cercidoideae) supports the allotetraploid origin hypothesis of Bauhinia.</title>
        <authorList>
            <person name="Zhong Y."/>
            <person name="Chen Y."/>
            <person name="Zheng D."/>
            <person name="Pang J."/>
            <person name="Liu Y."/>
            <person name="Luo S."/>
            <person name="Meng S."/>
            <person name="Qian L."/>
            <person name="Wei D."/>
            <person name="Dai S."/>
            <person name="Zhou R."/>
        </authorList>
    </citation>
    <scope>NUCLEOTIDE SEQUENCE [LARGE SCALE GENOMIC DNA]</scope>
    <source>
        <strain evidence="1">BV-YZ2020</strain>
    </source>
</reference>
<comment type="caution">
    <text evidence="1">The sequence shown here is derived from an EMBL/GenBank/DDBJ whole genome shotgun (WGS) entry which is preliminary data.</text>
</comment>
<organism evidence="1 2">
    <name type="scientific">Bauhinia variegata</name>
    <name type="common">Purple orchid tree</name>
    <name type="synonym">Phanera variegata</name>
    <dbReference type="NCBI Taxonomy" id="167791"/>
    <lineage>
        <taxon>Eukaryota</taxon>
        <taxon>Viridiplantae</taxon>
        <taxon>Streptophyta</taxon>
        <taxon>Embryophyta</taxon>
        <taxon>Tracheophyta</taxon>
        <taxon>Spermatophyta</taxon>
        <taxon>Magnoliopsida</taxon>
        <taxon>eudicotyledons</taxon>
        <taxon>Gunneridae</taxon>
        <taxon>Pentapetalae</taxon>
        <taxon>rosids</taxon>
        <taxon>fabids</taxon>
        <taxon>Fabales</taxon>
        <taxon>Fabaceae</taxon>
        <taxon>Cercidoideae</taxon>
        <taxon>Cercideae</taxon>
        <taxon>Bauhiniinae</taxon>
        <taxon>Bauhinia</taxon>
    </lineage>
</organism>
<dbReference type="EMBL" id="CM039430">
    <property type="protein sequence ID" value="KAI4343669.1"/>
    <property type="molecule type" value="Genomic_DNA"/>
</dbReference>
<evidence type="ECO:0000313" key="2">
    <source>
        <dbReference type="Proteomes" id="UP000828941"/>
    </source>
</evidence>